<sequence length="38" mass="3924">MAELAAVSGLRGVLLDQTQLLALASALVRELSINVTAD</sequence>
<protein>
    <submittedName>
        <fullName evidence="1">Uncharacterized protein</fullName>
    </submittedName>
</protein>
<organism evidence="1 2">
    <name type="scientific">Actinoplanes campanulatus</name>
    <dbReference type="NCBI Taxonomy" id="113559"/>
    <lineage>
        <taxon>Bacteria</taxon>
        <taxon>Bacillati</taxon>
        <taxon>Actinomycetota</taxon>
        <taxon>Actinomycetes</taxon>
        <taxon>Micromonosporales</taxon>
        <taxon>Micromonosporaceae</taxon>
        <taxon>Actinoplanes</taxon>
    </lineage>
</organism>
<evidence type="ECO:0000313" key="1">
    <source>
        <dbReference type="EMBL" id="MBB3097819.1"/>
    </source>
</evidence>
<keyword evidence="2" id="KW-1185">Reference proteome</keyword>
<dbReference type="EMBL" id="JACHXF010000012">
    <property type="protein sequence ID" value="MBB3097819.1"/>
    <property type="molecule type" value="Genomic_DNA"/>
</dbReference>
<accession>A0A7W5AL06</accession>
<gene>
    <name evidence="1" type="ORF">FHR83_005503</name>
</gene>
<comment type="caution">
    <text evidence="1">The sequence shown here is derived from an EMBL/GenBank/DDBJ whole genome shotgun (WGS) entry which is preliminary data.</text>
</comment>
<dbReference type="AlphaFoldDB" id="A0A7W5AL06"/>
<dbReference type="Proteomes" id="UP000590749">
    <property type="component" value="Unassembled WGS sequence"/>
</dbReference>
<proteinExistence type="predicted"/>
<name>A0A7W5AL06_9ACTN</name>
<reference evidence="1 2" key="1">
    <citation type="submission" date="2020-08" db="EMBL/GenBank/DDBJ databases">
        <title>Genomic Encyclopedia of Type Strains, Phase III (KMG-III): the genomes of soil and plant-associated and newly described type strains.</title>
        <authorList>
            <person name="Whitman W."/>
        </authorList>
    </citation>
    <scope>NUCLEOTIDE SEQUENCE [LARGE SCALE GENOMIC DNA]</scope>
    <source>
        <strain evidence="1 2">CECT 3287</strain>
    </source>
</reference>
<evidence type="ECO:0000313" key="2">
    <source>
        <dbReference type="Proteomes" id="UP000590749"/>
    </source>
</evidence>